<feature type="region of interest" description="Disordered" evidence="1">
    <location>
        <begin position="40"/>
        <end position="102"/>
    </location>
</feature>
<sequence length="126" mass="13956">MTLSPSPSVHFPAFFSISIFLLPCPDFPLPPFPPHHLGLDRHPRMMEEGKGGRGVEGRREAGREGAKARNGRGRGRGQGDVPEASIDKQDPGHRRRGKVGTGRLGGKRVVCDVMGGNYEEVWMWWK</sequence>
<gene>
    <name evidence="2" type="ORF">Naga_100991g1</name>
</gene>
<accession>W7T0T5</accession>
<organism evidence="2 3">
    <name type="scientific">Nannochloropsis gaditana</name>
    <dbReference type="NCBI Taxonomy" id="72520"/>
    <lineage>
        <taxon>Eukaryota</taxon>
        <taxon>Sar</taxon>
        <taxon>Stramenopiles</taxon>
        <taxon>Ochrophyta</taxon>
        <taxon>Eustigmatophyceae</taxon>
        <taxon>Eustigmatales</taxon>
        <taxon>Monodopsidaceae</taxon>
        <taxon>Nannochloropsis</taxon>
    </lineage>
</organism>
<evidence type="ECO:0000313" key="2">
    <source>
        <dbReference type="EMBL" id="EWM20357.1"/>
    </source>
</evidence>
<keyword evidence="3" id="KW-1185">Reference proteome</keyword>
<dbReference type="AlphaFoldDB" id="W7T0T5"/>
<evidence type="ECO:0000313" key="3">
    <source>
        <dbReference type="Proteomes" id="UP000019335"/>
    </source>
</evidence>
<dbReference type="EMBL" id="AZIL01003167">
    <property type="protein sequence ID" value="EWM20357.1"/>
    <property type="molecule type" value="Genomic_DNA"/>
</dbReference>
<protein>
    <submittedName>
        <fullName evidence="2">Uncharacterized protein</fullName>
    </submittedName>
</protein>
<reference evidence="2 3" key="1">
    <citation type="journal article" date="2014" name="Mol. Plant">
        <title>Chromosome Scale Genome Assembly and Transcriptome Profiling of Nannochloropsis gaditana in Nitrogen Depletion.</title>
        <authorList>
            <person name="Corteggiani Carpinelli E."/>
            <person name="Telatin A."/>
            <person name="Vitulo N."/>
            <person name="Forcato C."/>
            <person name="D'Angelo M."/>
            <person name="Schiavon R."/>
            <person name="Vezzi A."/>
            <person name="Giacometti G.M."/>
            <person name="Morosinotto T."/>
            <person name="Valle G."/>
        </authorList>
    </citation>
    <scope>NUCLEOTIDE SEQUENCE [LARGE SCALE GENOMIC DNA]</scope>
    <source>
        <strain evidence="2 3">B-31</strain>
    </source>
</reference>
<proteinExistence type="predicted"/>
<name>W7T0T5_9STRA</name>
<dbReference type="Proteomes" id="UP000019335">
    <property type="component" value="Unassembled WGS sequence"/>
</dbReference>
<feature type="compositionally biased region" description="Basic and acidic residues" evidence="1">
    <location>
        <begin position="40"/>
        <end position="67"/>
    </location>
</feature>
<comment type="caution">
    <text evidence="2">The sequence shown here is derived from an EMBL/GenBank/DDBJ whole genome shotgun (WGS) entry which is preliminary data.</text>
</comment>
<evidence type="ECO:0000256" key="1">
    <source>
        <dbReference type="SAM" id="MobiDB-lite"/>
    </source>
</evidence>